<feature type="transmembrane region" description="Helical" evidence="1">
    <location>
        <begin position="509"/>
        <end position="531"/>
    </location>
</feature>
<feature type="transmembrane region" description="Helical" evidence="1">
    <location>
        <begin position="426"/>
        <end position="447"/>
    </location>
</feature>
<dbReference type="Pfam" id="PF01757">
    <property type="entry name" value="Acyl_transf_3"/>
    <property type="match status" value="1"/>
</dbReference>
<dbReference type="InterPro" id="IPR002656">
    <property type="entry name" value="Acyl_transf_3_dom"/>
</dbReference>
<evidence type="ECO:0000259" key="3">
    <source>
        <dbReference type="Pfam" id="PF01757"/>
    </source>
</evidence>
<feature type="domain" description="Acyltransferase 3" evidence="3">
    <location>
        <begin position="234"/>
        <end position="633"/>
    </location>
</feature>
<feature type="transmembrane region" description="Helical" evidence="1">
    <location>
        <begin position="617"/>
        <end position="637"/>
    </location>
</feature>
<evidence type="ECO:0000313" key="4">
    <source>
        <dbReference type="EMBL" id="VDO27015.1"/>
    </source>
</evidence>
<accession>A0A183GZW3</accession>
<sequence length="676" mass="79758">MILISIELVIVISQADDISAKRDIEKELISSLSPRCTRHLVKVVSAYQNSSLTPSGALKEFYTAFGHGKSNEFFTDSRFQFRMMLCFELAGEEHFLASRTPTTFCYRYDPKQYRSVAHTVCFPMLCLKEQNKFWNIYEKVLGIELPESDNSVSTCINSRRQKQWWMESRPIFMLFFIILLWTIVFLSTIYQIKYKPEAKTISERIFVAFSAKQNIHMIFKAPKNRSKVITCMFGIRFLTMIWIVIGHMFAFVAVRCSKKILKLFYSFISPYIENVDEYFHDIADNFANQWLSNFLLSVDVFFVLGGTVNAYGFFQQYKQMNTKPTWTSSKFWLNFYVHRIIRLWPAYCCTLIVVYFFNSLFYRELWPEINHNIQCSKFWWQNLLLMASLFEHRCMRWAWYLSTEFIFYLFSPIFLLALARNQNRGYLLSIFCIALSNAGRVYVMYFYNMPPTQLGWNTPPIYNSNFMEQFAMMYIKPQYRAAPYIIGLLLGDHLAKIQAKELSDKRHSATFVACGWILAIFFAFISVYGLYPILINLKWEFYYLIYGAFHRTTFAVAIAWLIYACHNGYGSFVNTFLSSKLFLPLSALCYTVYLIHLPIIFGSYLHINFPYHYETKFEILCIALLNLFIAYFFALQISLLSEFPLLNIEQSIQNYYKGKSQKVDEQEVTNKERARK</sequence>
<protein>
    <submittedName>
        <fullName evidence="6">Acyl_transf_3 domain-containing protein</fullName>
    </submittedName>
</protein>
<name>A0A183GZW3_9BILA</name>
<evidence type="ECO:0000256" key="1">
    <source>
        <dbReference type="SAM" id="Phobius"/>
    </source>
</evidence>
<dbReference type="EMBL" id="UZAJ01000298">
    <property type="protein sequence ID" value="VDO27015.1"/>
    <property type="molecule type" value="Genomic_DNA"/>
</dbReference>
<keyword evidence="5" id="KW-1185">Reference proteome</keyword>
<keyword evidence="2" id="KW-0732">Signal</keyword>
<reference evidence="6" key="1">
    <citation type="submission" date="2016-06" db="UniProtKB">
        <authorList>
            <consortium name="WormBaseParasite"/>
        </authorList>
    </citation>
    <scope>IDENTIFICATION</scope>
</reference>
<evidence type="ECO:0000256" key="2">
    <source>
        <dbReference type="SAM" id="SignalP"/>
    </source>
</evidence>
<feature type="chain" id="PRO_5044552317" evidence="2">
    <location>
        <begin position="16"/>
        <end position="676"/>
    </location>
</feature>
<feature type="transmembrane region" description="Helical" evidence="1">
    <location>
        <begin position="543"/>
        <end position="563"/>
    </location>
</feature>
<reference evidence="4 5" key="2">
    <citation type="submission" date="2018-11" db="EMBL/GenBank/DDBJ databases">
        <authorList>
            <consortium name="Pathogen Informatics"/>
        </authorList>
    </citation>
    <scope>NUCLEOTIDE SEQUENCE [LARGE SCALE GENOMIC DNA]</scope>
</reference>
<keyword evidence="1" id="KW-0472">Membrane</keyword>
<evidence type="ECO:0000313" key="6">
    <source>
        <dbReference type="WBParaSite" id="OFLC_0000077201-mRNA-1"/>
    </source>
</evidence>
<dbReference type="PANTHER" id="PTHR11161">
    <property type="entry name" value="O-ACYLTRANSFERASE"/>
    <property type="match status" value="1"/>
</dbReference>
<evidence type="ECO:0000313" key="5">
    <source>
        <dbReference type="Proteomes" id="UP000267606"/>
    </source>
</evidence>
<dbReference type="Proteomes" id="UP000267606">
    <property type="component" value="Unassembled WGS sequence"/>
</dbReference>
<dbReference type="PANTHER" id="PTHR11161:SF70">
    <property type="entry name" value="ACYLTRANSFERASE 3 DOMAIN-CONTAINING PROTEIN"/>
    <property type="match status" value="1"/>
</dbReference>
<keyword evidence="1" id="KW-0812">Transmembrane</keyword>
<feature type="transmembrane region" description="Helical" evidence="1">
    <location>
        <begin position="171"/>
        <end position="190"/>
    </location>
</feature>
<gene>
    <name evidence="4" type="ORF">OFLC_LOCUS773</name>
</gene>
<organism evidence="6">
    <name type="scientific">Onchocerca flexuosa</name>
    <dbReference type="NCBI Taxonomy" id="387005"/>
    <lineage>
        <taxon>Eukaryota</taxon>
        <taxon>Metazoa</taxon>
        <taxon>Ecdysozoa</taxon>
        <taxon>Nematoda</taxon>
        <taxon>Chromadorea</taxon>
        <taxon>Rhabditida</taxon>
        <taxon>Spirurina</taxon>
        <taxon>Spiruromorpha</taxon>
        <taxon>Filarioidea</taxon>
        <taxon>Onchocercidae</taxon>
        <taxon>Onchocerca</taxon>
    </lineage>
</organism>
<dbReference type="InterPro" id="IPR052728">
    <property type="entry name" value="O2_lipid_transport_reg"/>
</dbReference>
<proteinExistence type="predicted"/>
<feature type="signal peptide" evidence="2">
    <location>
        <begin position="1"/>
        <end position="15"/>
    </location>
</feature>
<dbReference type="GO" id="GO:0016747">
    <property type="term" value="F:acyltransferase activity, transferring groups other than amino-acyl groups"/>
    <property type="evidence" value="ECO:0007669"/>
    <property type="project" value="InterPro"/>
</dbReference>
<feature type="transmembrane region" description="Helical" evidence="1">
    <location>
        <begin position="335"/>
        <end position="357"/>
    </location>
</feature>
<feature type="transmembrane region" description="Helical" evidence="1">
    <location>
        <begin position="397"/>
        <end position="419"/>
    </location>
</feature>
<dbReference type="AlphaFoldDB" id="A0A183GZW3"/>
<keyword evidence="1" id="KW-1133">Transmembrane helix</keyword>
<dbReference type="WBParaSite" id="OFLC_0000077201-mRNA-1">
    <property type="protein sequence ID" value="OFLC_0000077201-mRNA-1"/>
    <property type="gene ID" value="OFLC_0000077201"/>
</dbReference>
<feature type="transmembrane region" description="Helical" evidence="1">
    <location>
        <begin position="583"/>
        <end position="605"/>
    </location>
</feature>
<feature type="transmembrane region" description="Helical" evidence="1">
    <location>
        <begin position="233"/>
        <end position="254"/>
    </location>
</feature>
<feature type="transmembrane region" description="Helical" evidence="1">
    <location>
        <begin position="294"/>
        <end position="314"/>
    </location>
</feature>